<dbReference type="Gene3D" id="2.60.40.10">
    <property type="entry name" value="Immunoglobulins"/>
    <property type="match status" value="1"/>
</dbReference>
<organism evidence="2 3">
    <name type="scientific">Prorocentrum cordatum</name>
    <dbReference type="NCBI Taxonomy" id="2364126"/>
    <lineage>
        <taxon>Eukaryota</taxon>
        <taxon>Sar</taxon>
        <taxon>Alveolata</taxon>
        <taxon>Dinophyceae</taxon>
        <taxon>Prorocentrales</taxon>
        <taxon>Prorocentraceae</taxon>
        <taxon>Prorocentrum</taxon>
    </lineage>
</organism>
<keyword evidence="3" id="KW-1185">Reference proteome</keyword>
<gene>
    <name evidence="2" type="ORF">PCOR1329_LOCUS81295</name>
</gene>
<evidence type="ECO:0000259" key="1">
    <source>
        <dbReference type="Pfam" id="PF07177"/>
    </source>
</evidence>
<feature type="domain" description="NHR" evidence="1">
    <location>
        <begin position="318"/>
        <end position="384"/>
    </location>
</feature>
<dbReference type="Gene3D" id="2.60.120.920">
    <property type="match status" value="1"/>
</dbReference>
<protein>
    <recommendedName>
        <fullName evidence="1">NHR domain-containing protein</fullName>
    </recommendedName>
</protein>
<evidence type="ECO:0000313" key="3">
    <source>
        <dbReference type="Proteomes" id="UP001189429"/>
    </source>
</evidence>
<sequence>MVAAGARVKFQIGSRLVPEGPIRPTRVPRTRVLRLPEVSEAGYEAVAGLQDVAAMKAFIQRAAQQAGGRVEDCGWLDALAASHAGAPAGLAALLEELTVCISPPSLPREVGGGPGALPEPDSLEGPALLHMDPGLLPLSPASGSCRGGATLRWAGAGPPPRCVLVDGWACAELAGGLFVVPLCRSCPPEAEAPVLVDVAVVLQDGQGILFEGAFAYWVPGRVLAVEPPHGAPAGGDWVRVTTSSLAAPITAVRIAGQACELSAGASEAEAVVLVPPRRTEGRARLEGAVMVEVVAANGNGAALEAGFVYRQPEAFGLVGDRVDLSHGSTAATRRDGVCGGVLLGAFPARRVAGGRYFELRVDAVCKSTRTLAVGFTACRPGEVAAANGRVRAEEARELERAWLVGYERRGALLLCDGREFPVPPSCWRPKSQVAAGARIGVLWAEGQAGDQPPALCIFQGRSTDSLLQRAVLARCSSCGRPWSRGSAQDGEERARLPVGGRLPEPGEDIFALVDLQGSVKGVSLVEGAMPPAPAGTISTASTGS</sequence>
<name>A0ABN9XZW3_9DINO</name>
<dbReference type="Pfam" id="PF07177">
    <property type="entry name" value="Neuralized"/>
    <property type="match status" value="1"/>
</dbReference>
<dbReference type="Proteomes" id="UP001189429">
    <property type="component" value="Unassembled WGS sequence"/>
</dbReference>
<dbReference type="InterPro" id="IPR006573">
    <property type="entry name" value="NHR_dom"/>
</dbReference>
<evidence type="ECO:0000313" key="2">
    <source>
        <dbReference type="EMBL" id="CAK0905700.1"/>
    </source>
</evidence>
<dbReference type="InterPro" id="IPR043136">
    <property type="entry name" value="B30.2/SPRY_sf"/>
</dbReference>
<reference evidence="2" key="1">
    <citation type="submission" date="2023-10" db="EMBL/GenBank/DDBJ databases">
        <authorList>
            <person name="Chen Y."/>
            <person name="Shah S."/>
            <person name="Dougan E. K."/>
            <person name="Thang M."/>
            <person name="Chan C."/>
        </authorList>
    </citation>
    <scope>NUCLEOTIDE SEQUENCE [LARGE SCALE GENOMIC DNA]</scope>
</reference>
<comment type="caution">
    <text evidence="2">The sequence shown here is derived from an EMBL/GenBank/DDBJ whole genome shotgun (WGS) entry which is preliminary data.</text>
</comment>
<dbReference type="EMBL" id="CAUYUJ010021596">
    <property type="protein sequence ID" value="CAK0905700.1"/>
    <property type="molecule type" value="Genomic_DNA"/>
</dbReference>
<dbReference type="InterPro" id="IPR013783">
    <property type="entry name" value="Ig-like_fold"/>
</dbReference>
<proteinExistence type="predicted"/>
<dbReference type="CDD" id="cd00102">
    <property type="entry name" value="IPT"/>
    <property type="match status" value="1"/>
</dbReference>
<accession>A0ABN9XZW3</accession>